<name>A0A147IRL9_9SPHN</name>
<reference evidence="2 3" key="1">
    <citation type="journal article" date="2016" name="Front. Microbiol.">
        <title>Genomic Resource of Rice Seed Associated Bacteria.</title>
        <authorList>
            <person name="Midha S."/>
            <person name="Bansal K."/>
            <person name="Sharma S."/>
            <person name="Kumar N."/>
            <person name="Patil P.P."/>
            <person name="Chaudhry V."/>
            <person name="Patil P.B."/>
        </authorList>
    </citation>
    <scope>NUCLEOTIDE SEQUENCE [LARGE SCALE GENOMIC DNA]</scope>
    <source>
        <strain evidence="2 3">NS355</strain>
    </source>
</reference>
<dbReference type="InterPro" id="IPR027056">
    <property type="entry name" value="Gluconate_2DH_su3"/>
</dbReference>
<dbReference type="InterPro" id="IPR000073">
    <property type="entry name" value="AB_hydrolase_1"/>
</dbReference>
<dbReference type="GO" id="GO:0016787">
    <property type="term" value="F:hydrolase activity"/>
    <property type="evidence" value="ECO:0007669"/>
    <property type="project" value="UniProtKB-KW"/>
</dbReference>
<protein>
    <submittedName>
        <fullName evidence="2">Alpha/beta hydrolase</fullName>
    </submittedName>
</protein>
<gene>
    <name evidence="2" type="ORF">NS355_10705</name>
</gene>
<dbReference type="SUPFAM" id="SSF53474">
    <property type="entry name" value="alpha/beta-Hydrolases"/>
    <property type="match status" value="1"/>
</dbReference>
<dbReference type="RefSeq" id="WP_058745701.1">
    <property type="nucleotide sequence ID" value="NZ_LDTF01000051.1"/>
</dbReference>
<dbReference type="Pfam" id="PF13618">
    <property type="entry name" value="Gluconate_2-dh3"/>
    <property type="match status" value="1"/>
</dbReference>
<dbReference type="AlphaFoldDB" id="A0A147IRL9"/>
<keyword evidence="2" id="KW-0378">Hydrolase</keyword>
<dbReference type="PANTHER" id="PTHR43194">
    <property type="entry name" value="HYDROLASE ALPHA/BETA FOLD FAMILY"/>
    <property type="match status" value="1"/>
</dbReference>
<dbReference type="PRINTS" id="PR00412">
    <property type="entry name" value="EPOXHYDRLASE"/>
</dbReference>
<evidence type="ECO:0000313" key="3">
    <source>
        <dbReference type="Proteomes" id="UP000073923"/>
    </source>
</evidence>
<dbReference type="InterPro" id="IPR050228">
    <property type="entry name" value="Carboxylesterase_BioH"/>
</dbReference>
<dbReference type="OrthoDB" id="9780765at2"/>
<dbReference type="InterPro" id="IPR000639">
    <property type="entry name" value="Epox_hydrolase-like"/>
</dbReference>
<proteinExistence type="predicted"/>
<evidence type="ECO:0000313" key="2">
    <source>
        <dbReference type="EMBL" id="KTT97933.1"/>
    </source>
</evidence>
<dbReference type="Gene3D" id="3.40.50.1820">
    <property type="entry name" value="alpha/beta hydrolase"/>
    <property type="match status" value="1"/>
</dbReference>
<evidence type="ECO:0000259" key="1">
    <source>
        <dbReference type="Pfam" id="PF12697"/>
    </source>
</evidence>
<dbReference type="Proteomes" id="UP000073923">
    <property type="component" value="Unassembled WGS sequence"/>
</dbReference>
<sequence length="450" mass="48383">MSQPTFVFLHALGSSHREWELVCRHLNGAPCIALDLPGFGERVEEGYADVAAMADDLADTIRRHRLTACILVGHSMGGKIATIVAARAAAGEIGLAGVVGVVLVAASPPSLEPMDEERRTQMIGWVDGGSIGQDDAETFVVANTASALPPELHDRAVADVRRSSREAWLGWLERGSLEDWSGQVGQISVPALIVAGSEDGDLNEDAQRRLNAPHYRHADIRVVDGAAHMIPYEKPEALARLLLDHAASLAPSVLPSGFVDILSSDRVSRRARAAMLERTRPVSDAGLPWSDTERATVRALIAQILPEDVSAHDLARRVEATITLGSGDGWRFADLPPDPEAWRQGLQTLDTLTGGFAALDHGTQAEWLDRIANGDDGVASTGPFSPRQMALWFQDVRAEVVRQWAALPSTMAAIGYDGFAVGGDGPRKQGYRRTGANDVEAWQSVEEKIA</sequence>
<dbReference type="InterPro" id="IPR029058">
    <property type="entry name" value="AB_hydrolase_fold"/>
</dbReference>
<accession>A0A147IRL9</accession>
<feature type="domain" description="AB hydrolase-1" evidence="1">
    <location>
        <begin position="6"/>
        <end position="240"/>
    </location>
</feature>
<dbReference type="EMBL" id="LDTF01000051">
    <property type="protein sequence ID" value="KTT97933.1"/>
    <property type="molecule type" value="Genomic_DNA"/>
</dbReference>
<organism evidence="2 3">
    <name type="scientific">Sphingomonas yabuuchiae</name>
    <dbReference type="NCBI Taxonomy" id="172044"/>
    <lineage>
        <taxon>Bacteria</taxon>
        <taxon>Pseudomonadati</taxon>
        <taxon>Pseudomonadota</taxon>
        <taxon>Alphaproteobacteria</taxon>
        <taxon>Sphingomonadales</taxon>
        <taxon>Sphingomonadaceae</taxon>
        <taxon>Sphingomonas</taxon>
    </lineage>
</organism>
<dbReference type="PANTHER" id="PTHR43194:SF2">
    <property type="entry name" value="PEROXISOMAL MEMBRANE PROTEIN LPX1"/>
    <property type="match status" value="1"/>
</dbReference>
<comment type="caution">
    <text evidence="2">The sequence shown here is derived from an EMBL/GenBank/DDBJ whole genome shotgun (WGS) entry which is preliminary data.</text>
</comment>
<dbReference type="Pfam" id="PF12697">
    <property type="entry name" value="Abhydrolase_6"/>
    <property type="match status" value="1"/>
</dbReference>
<dbReference type="PATRIC" id="fig|172044.3.peg.2114"/>